<feature type="coiled-coil region" evidence="5">
    <location>
        <begin position="495"/>
        <end position="611"/>
    </location>
</feature>
<dbReference type="InterPro" id="IPR002048">
    <property type="entry name" value="EF_hand_dom"/>
</dbReference>
<evidence type="ECO:0000256" key="1">
    <source>
        <dbReference type="ARBA" id="ARBA00004300"/>
    </source>
</evidence>
<dbReference type="Proteomes" id="UP001153148">
    <property type="component" value="Unassembled WGS sequence"/>
</dbReference>
<dbReference type="EMBL" id="CAJPIN010001477">
    <property type="protein sequence ID" value="CAG2054581.1"/>
    <property type="molecule type" value="Genomic_DNA"/>
</dbReference>
<comment type="subcellular location">
    <subcellularLocation>
        <location evidence="1">Cytoplasm</location>
        <location evidence="1">Cytoskeleton</location>
        <location evidence="1">Microtubule organizing center</location>
        <location evidence="1">Centrosome</location>
    </subcellularLocation>
</comment>
<evidence type="ECO:0000313" key="9">
    <source>
        <dbReference type="Proteomes" id="UP001153148"/>
    </source>
</evidence>
<feature type="region of interest" description="Disordered" evidence="6">
    <location>
        <begin position="635"/>
        <end position="670"/>
    </location>
</feature>
<feature type="coiled-coil region" evidence="5">
    <location>
        <begin position="1137"/>
        <end position="1189"/>
    </location>
</feature>
<feature type="region of interest" description="Disordered" evidence="6">
    <location>
        <begin position="118"/>
        <end position="172"/>
    </location>
</feature>
<evidence type="ECO:0000313" key="8">
    <source>
        <dbReference type="EMBL" id="CAG2054581.1"/>
    </source>
</evidence>
<organism evidence="8 9">
    <name type="scientific">Timema podura</name>
    <name type="common">Walking stick</name>
    <dbReference type="NCBI Taxonomy" id="61482"/>
    <lineage>
        <taxon>Eukaryota</taxon>
        <taxon>Metazoa</taxon>
        <taxon>Ecdysozoa</taxon>
        <taxon>Arthropoda</taxon>
        <taxon>Hexapoda</taxon>
        <taxon>Insecta</taxon>
        <taxon>Pterygota</taxon>
        <taxon>Neoptera</taxon>
        <taxon>Polyneoptera</taxon>
        <taxon>Phasmatodea</taxon>
        <taxon>Timematodea</taxon>
        <taxon>Timematoidea</taxon>
        <taxon>Timematidae</taxon>
        <taxon>Timema</taxon>
    </lineage>
</organism>
<evidence type="ECO:0000256" key="6">
    <source>
        <dbReference type="SAM" id="MobiDB-lite"/>
    </source>
</evidence>
<keyword evidence="5" id="KW-0175">Coiled coil</keyword>
<feature type="domain" description="EF-hand" evidence="7">
    <location>
        <begin position="283"/>
        <end position="318"/>
    </location>
</feature>
<dbReference type="CDD" id="cd00051">
    <property type="entry name" value="EFh"/>
    <property type="match status" value="1"/>
</dbReference>
<feature type="coiled-coil region" evidence="5">
    <location>
        <begin position="1324"/>
        <end position="1358"/>
    </location>
</feature>
<sequence>MSLDFPILSSLAQHETSLLANYTTKVYNTNCHAMEGQELDPYEKQLLAEFESCDQEQKGCLNWDGLEQLCEKLQLEEQGLELMEYLLGTTGRASDKRVTFTEFRDGLLELLGEYQRDRHRGRDGSGRGSPEREVSPKFVFGQKKYGRRSRPESTELDEENSEDNPEDSDSEIIVSVDGEHNEIFMRSKHDTYVHSDELHAKKKKLSSEHDIATEECDMPVFSENLSECKTVDSSSAPASLGLLGESEEEGLRVACQTLGVGRDGFLDREELALVCQAVGMEKMAEEIVQQLFEKLNVDADGRISFEAFLQLFRGGGSWPQTGGNTELDEAKCNSEYQQCSTVPGQCERLGTSKEESQFLNLDTCTGLISGESVIEMWEAAGVPGPSRLLQDLGYSDTRQVSLSELSAILDEELCNLNEDKRNEGLPVMSSPHEMSSLEHMRAERDKLRADILEANQRASLLAQEVDDHHARLEKSTQTQVRLLEQRHAQYTKQLTEQLTLEREQLAVQNQSLEKQLAALQEEEFRLRTDLNASRSENESLEHENHNLSEQLTLSQEVRTQLQKQVEDMQQWMSELEGNQEQEQVLPLLEKVSELEAENMKLRDQCDELTSALTSALNSALTASKTKNFLRSVGVQASNESEDGPGGAVKRRGDSPAGLQAEDGDSCEETSPRLGKVRRRCEHEGSVELAVDAVNMESLQIHSLSPGLGEIGVEAGLDNSKDVRQCDPWLREEITRELDKLRSRVHMLEQELKLRDEALKEVALHVSHSSLMSSDRMEPRSGDWADFQLVRQQALQELMEDSDLISSQSLNTQRTTNRISSATNLALEIPALNGLIPIHSDRNTKDVERLEQHCRNLKTELDQVKIEIVKILTEKKACSRENCVLKNHISELRNKFPIHSVSNLVKTNSLTSSEGKLDSMPTDLNISNNIDSLEFNLNNTKCIHGCPQTIIINESLQAKDMNSSLMGIILEGSAPDCVDAKDVWKRCSKGSIGKTDYVVRQDDVEIKRLVALEGSELCKESILVDQVQFITNETNFTKADKSTVTEEVRELTERLTVAEQSHAEVLLRCKDLESSLELLRQEYEKCEDYWAGKLDEERRLFDQEQAMTDDKFTELLSKIREYEEMFGSHDNHSDDSDRLSTIEERVSLEKQVTDLEEEYEELRRKAEQEQRDREQELETLRHKLQSLENKKGSRQDVSVQVSELDNGSWESDRTYIVELNGIRKTVPNGRKHNRLTQSSARPLSVGNGHCSGSDASSSSCEEDVRRLHNLRDQLGEQCHSLQRQKDVLAMEAHRRHLPYPVTNSQRDASRMVTASQACQIDLNVLQTLNSRLRHQEQQCRQLQAALKLQQQQSDSLLKRTWQEQKEELAALRFVLHSTQEKLQQQTVTCNEQLDRMQRTDVLVKDLYVENSYLVATVQRLEQRCQVFVQMSNDSSSV</sequence>
<feature type="coiled-coil region" evidence="5">
    <location>
        <begin position="730"/>
        <end position="757"/>
    </location>
</feature>
<protein>
    <recommendedName>
        <fullName evidence="7">EF-hand domain-containing protein</fullName>
    </recommendedName>
</protein>
<reference evidence="8" key="1">
    <citation type="submission" date="2021-03" db="EMBL/GenBank/DDBJ databases">
        <authorList>
            <person name="Tran Van P."/>
        </authorList>
    </citation>
    <scope>NUCLEOTIDE SEQUENCE</scope>
</reference>
<evidence type="ECO:0000256" key="4">
    <source>
        <dbReference type="ARBA" id="ARBA00023212"/>
    </source>
</evidence>
<accession>A0ABN7NM76</accession>
<feature type="coiled-coil region" evidence="5">
    <location>
        <begin position="437"/>
        <end position="464"/>
    </location>
</feature>
<keyword evidence="4" id="KW-0206">Cytoskeleton</keyword>
<evidence type="ECO:0000256" key="3">
    <source>
        <dbReference type="ARBA" id="ARBA00022553"/>
    </source>
</evidence>
<name>A0ABN7NM76_TIMPD</name>
<feature type="coiled-coil region" evidence="5">
    <location>
        <begin position="1040"/>
        <end position="1088"/>
    </location>
</feature>
<dbReference type="Gene3D" id="1.10.238.10">
    <property type="entry name" value="EF-hand"/>
    <property type="match status" value="1"/>
</dbReference>
<keyword evidence="3" id="KW-0597">Phosphoprotein</keyword>
<dbReference type="PROSITE" id="PS50222">
    <property type="entry name" value="EF_HAND_2"/>
    <property type="match status" value="2"/>
</dbReference>
<evidence type="ECO:0000256" key="2">
    <source>
        <dbReference type="ARBA" id="ARBA00022490"/>
    </source>
</evidence>
<evidence type="ECO:0000259" key="7">
    <source>
        <dbReference type="PROSITE" id="PS50222"/>
    </source>
</evidence>
<keyword evidence="2" id="KW-0963">Cytoplasm</keyword>
<feature type="coiled-coil region" evidence="5">
    <location>
        <begin position="839"/>
        <end position="873"/>
    </location>
</feature>
<keyword evidence="9" id="KW-1185">Reference proteome</keyword>
<dbReference type="PANTHER" id="PTHR18905:SF13">
    <property type="entry name" value="NON-CENTROSOMAL MICROTUBULE ARRAY"/>
    <property type="match status" value="1"/>
</dbReference>
<feature type="compositionally biased region" description="Acidic residues" evidence="6">
    <location>
        <begin position="154"/>
        <end position="170"/>
    </location>
</feature>
<feature type="domain" description="EF-hand" evidence="7">
    <location>
        <begin position="246"/>
        <end position="281"/>
    </location>
</feature>
<dbReference type="PANTHER" id="PTHR18905">
    <property type="entry name" value="NINEIN"/>
    <property type="match status" value="1"/>
</dbReference>
<evidence type="ECO:0000256" key="5">
    <source>
        <dbReference type="SAM" id="Coils"/>
    </source>
</evidence>
<dbReference type="InterPro" id="IPR011992">
    <property type="entry name" value="EF-hand-dom_pair"/>
</dbReference>
<feature type="compositionally biased region" description="Basic and acidic residues" evidence="6">
    <location>
        <begin position="118"/>
        <end position="135"/>
    </location>
</feature>
<proteinExistence type="predicted"/>
<gene>
    <name evidence="8" type="ORF">TPAB3V08_LOCUS1602</name>
</gene>
<comment type="caution">
    <text evidence="8">The sequence shown here is derived from an EMBL/GenBank/DDBJ whole genome shotgun (WGS) entry which is preliminary data.</text>
</comment>
<dbReference type="SUPFAM" id="SSF47473">
    <property type="entry name" value="EF-hand"/>
    <property type="match status" value="1"/>
</dbReference>
<dbReference type="Pfam" id="PF13499">
    <property type="entry name" value="EF-hand_7"/>
    <property type="match status" value="1"/>
</dbReference>